<dbReference type="NCBIfam" id="NF004282">
    <property type="entry name" value="PRK05691.1"/>
    <property type="match status" value="10"/>
</dbReference>
<dbReference type="Gene3D" id="3.30.559.30">
    <property type="entry name" value="Nonribosomal peptide synthetase, condensation domain"/>
    <property type="match status" value="7"/>
</dbReference>
<evidence type="ECO:0000256" key="5">
    <source>
        <dbReference type="SAM" id="MobiDB-lite"/>
    </source>
</evidence>
<feature type="region of interest" description="Disordered" evidence="5">
    <location>
        <begin position="7064"/>
        <end position="7091"/>
    </location>
</feature>
<accession>A0AAE9Z298</accession>
<dbReference type="PROSITE" id="PS00012">
    <property type="entry name" value="PHOSPHOPANTETHEINE"/>
    <property type="match status" value="5"/>
</dbReference>
<dbReference type="Proteomes" id="UP000032352">
    <property type="component" value="Chromosome"/>
</dbReference>
<dbReference type="InterPro" id="IPR020845">
    <property type="entry name" value="AMP-binding_CS"/>
</dbReference>
<feature type="domain" description="Carrier" evidence="6">
    <location>
        <begin position="5964"/>
        <end position="6039"/>
    </location>
</feature>
<dbReference type="SMART" id="SM00823">
    <property type="entry name" value="PKS_PP"/>
    <property type="match status" value="6"/>
</dbReference>
<dbReference type="GO" id="GO:0005829">
    <property type="term" value="C:cytosol"/>
    <property type="evidence" value="ECO:0007669"/>
    <property type="project" value="TreeGrafter"/>
</dbReference>
<feature type="compositionally biased region" description="Basic residues" evidence="5">
    <location>
        <begin position="7076"/>
        <end position="7091"/>
    </location>
</feature>
<dbReference type="FunFam" id="3.40.50.12780:FF:000012">
    <property type="entry name" value="Non-ribosomal peptide synthetase"/>
    <property type="match status" value="1"/>
</dbReference>
<dbReference type="CDD" id="cd05930">
    <property type="entry name" value="A_NRPS"/>
    <property type="match status" value="3"/>
</dbReference>
<dbReference type="InterPro" id="IPR025110">
    <property type="entry name" value="AMP-bd_C"/>
</dbReference>
<dbReference type="SUPFAM" id="SSF47336">
    <property type="entry name" value="ACP-like"/>
    <property type="match status" value="7"/>
</dbReference>
<dbReference type="SUPFAM" id="SSF52777">
    <property type="entry name" value="CoA-dependent acyltransferases"/>
    <property type="match status" value="13"/>
</dbReference>
<keyword evidence="3" id="KW-0597">Phosphoprotein</keyword>
<feature type="domain" description="Carrier" evidence="6">
    <location>
        <begin position="6989"/>
        <end position="7064"/>
    </location>
</feature>
<reference evidence="7 8" key="2">
    <citation type="journal article" date="2022" name="Mar. Drugs">
        <title>Bioassay-Guided Fractionation Leads to the Detection of Cholic Acid Generated by the Rare Thalassomonas sp.</title>
        <authorList>
            <person name="Pheiffer F."/>
            <person name="Schneider Y.K."/>
            <person name="Hansen E.H."/>
            <person name="Andersen J.H."/>
            <person name="Isaksson J."/>
            <person name="Busche T."/>
            <person name="R C."/>
            <person name="Kalinowski J."/>
            <person name="Zyl L.V."/>
            <person name="Trindade M."/>
        </authorList>
    </citation>
    <scope>NUCLEOTIDE SEQUENCE [LARGE SCALE GENOMIC DNA]</scope>
    <source>
        <strain evidence="7 8">XOM25</strain>
    </source>
</reference>
<dbReference type="Gene3D" id="3.30.559.10">
    <property type="entry name" value="Chloramphenicol acetyltransferase-like domain"/>
    <property type="match status" value="6"/>
</dbReference>
<dbReference type="Gene3D" id="2.30.38.10">
    <property type="entry name" value="Luciferase, Domain 3"/>
    <property type="match status" value="4"/>
</dbReference>
<dbReference type="Gene3D" id="3.40.50.12780">
    <property type="entry name" value="N-terminal domain of ligase-like"/>
    <property type="match status" value="3"/>
</dbReference>
<evidence type="ECO:0000256" key="3">
    <source>
        <dbReference type="ARBA" id="ARBA00022553"/>
    </source>
</evidence>
<dbReference type="EMBL" id="CP059733">
    <property type="protein sequence ID" value="WDE05305.1"/>
    <property type="molecule type" value="Genomic_DNA"/>
</dbReference>
<dbReference type="InterPro" id="IPR023213">
    <property type="entry name" value="CAT-like_dom_sf"/>
</dbReference>
<dbReference type="Pfam" id="PF00668">
    <property type="entry name" value="Condensation"/>
    <property type="match status" value="6"/>
</dbReference>
<protein>
    <submittedName>
        <fullName evidence="7">Non-ribosomal peptide synthase/polyketide synthase</fullName>
    </submittedName>
</protein>
<feature type="domain" description="Carrier" evidence="6">
    <location>
        <begin position="761"/>
        <end position="834"/>
    </location>
</feature>
<feature type="coiled-coil region" evidence="4">
    <location>
        <begin position="5028"/>
        <end position="5055"/>
    </location>
</feature>
<dbReference type="InterPro" id="IPR000873">
    <property type="entry name" value="AMP-dep_synth/lig_dom"/>
</dbReference>
<dbReference type="InterPro" id="IPR010071">
    <property type="entry name" value="AA_adenyl_dom"/>
</dbReference>
<dbReference type="Gene3D" id="1.10.1200.10">
    <property type="entry name" value="ACP-like"/>
    <property type="match status" value="7"/>
</dbReference>
<dbReference type="Pfam" id="PF13193">
    <property type="entry name" value="AMP-binding_C"/>
    <property type="match status" value="3"/>
</dbReference>
<dbReference type="PROSITE" id="PS00455">
    <property type="entry name" value="AMP_BINDING"/>
    <property type="match status" value="7"/>
</dbReference>
<dbReference type="RefSeq" id="WP_274038469.1">
    <property type="nucleotide sequence ID" value="NZ_CP059733.1"/>
</dbReference>
<keyword evidence="4" id="KW-0175">Coiled coil</keyword>
<reference evidence="7 8" key="1">
    <citation type="journal article" date="2015" name="Genome Announc.">
        <title>Draft Genome Sequences of Marine Isolates of Thalassomonas viridans and Thalassomonas actiniarum.</title>
        <authorList>
            <person name="Olonade I."/>
            <person name="van Zyl L.J."/>
            <person name="Trindade M."/>
        </authorList>
    </citation>
    <scope>NUCLEOTIDE SEQUENCE [LARGE SCALE GENOMIC DNA]</scope>
    <source>
        <strain evidence="7 8">XOM25</strain>
    </source>
</reference>
<dbReference type="InterPro" id="IPR045851">
    <property type="entry name" value="AMP-bd_C_sf"/>
</dbReference>
<feature type="domain" description="Carrier" evidence="6">
    <location>
        <begin position="3857"/>
        <end position="3936"/>
    </location>
</feature>
<evidence type="ECO:0000256" key="1">
    <source>
        <dbReference type="ARBA" id="ARBA00001957"/>
    </source>
</evidence>
<dbReference type="GO" id="GO:0044550">
    <property type="term" value="P:secondary metabolite biosynthetic process"/>
    <property type="evidence" value="ECO:0007669"/>
    <property type="project" value="UniProtKB-ARBA"/>
</dbReference>
<dbReference type="InterPro" id="IPR042099">
    <property type="entry name" value="ANL_N_sf"/>
</dbReference>
<dbReference type="GO" id="GO:0043041">
    <property type="term" value="P:amino acid activation for nonribosomal peptide biosynthetic process"/>
    <property type="evidence" value="ECO:0007669"/>
    <property type="project" value="TreeGrafter"/>
</dbReference>
<dbReference type="KEGG" id="tvd:SG34_029135"/>
<name>A0AAE9Z298_9GAMM</name>
<sequence length="7091" mass="782026">MPSIKKTNTSSESPVANPDADFWRQKLSQTSPAASLPTSLAVPAERSGQSGSLDFVLEPALAAMLTELALKLEMPAFVLYLSAFVAYNSRLTGEGEQLIAVPLSGQRMTVLRVLCDHQLSFTACAGGIYQAWQDREQQHRLLVSLAEEVYPGQAFEISTLSQVAFYDGAVEDKSSADWGLVMQHEGDKPSGRFVYALDMFNPASVASIQAGFVHFLQQLAQNPDMPLYRLVLVDSTQQQELLAMGLPNFSEPCQVTDLVSGFLQAAAHFPEHTALAEGDSRLSYRELDQKSSRLAHYLMEQGVGAGTLVGVAMPRSIDWVLAALAVIKLGAAYVPLDVNSPASRLEYQQQQCNLPLVLVSEQLQTLIPGCRQVNLAELELEHYSTQAPLERVSPDTLAHVIYTSGSTGRPKGVATPHRGISRLVLNPEQGGLDENQVVSFMNNTAFDGASFEIWSALLSGACLAVIRQEEVLDARRFGLALAKYQVSYGFMTVALFNQYVQTDAKILHGYSVLWTGGEVIPVQYCRQLLDSGFPGVLCSAYGPTENSIFSTTCKLDQGILAADHVPLGRACAWSYHYVLDNYASLLPLGVPGELYLGGQGVAHGYQQQEDLTRQVFVGDNYRSGIIYKSGDRVVQDETGMLHFLGRVDNQVKINGHRIEPEELQVQLNRHPEIKLSYVQVRKDLGQQYLCAYVSLEADADPALLTRQALLAWLEKRVAHYLLPSAIVFVEQFTLTANGKISSAALPAPTDEDRGEHHEYLTPESEAEQVLADAWQQVLACKAGRSDHFFQRGGDSLKAIALIHQLYQSGWQLTSADIFSSPGLANMAQKLTLVAGADDNSDDFAQATNAQKRMYLMQDLEPDSVAYNVGFSASVSGSLNPERLSQAVSRLMARHGGLTDIFYQQGDKLLRKPANNLELTCLPLASQDELEPLLLKLKNTPFALDKDCPVRIYLIGPEEQQTLLVVAHHIVIDGWSLKILLEDLQLAYQQDTLEPCAVSYATYSRQQQLWLDSQEAGRQKTFWQQYLADANLGVGLPRDFAKTSGTDAPAGHHRVMLPQALASDLSRLATLQGTTAFNVYLSAFYALLGHSCGERDLVLGTVTSGRHWPGIDRTLGLFVNTLALNYHLDPELSFLQLLDSVSENTRRAFAHQDLPYDEIVQQVDAPQSGLFNVMFDMQNSFLLDQVAMEQASLAVTKLEAGHAQFDLSVTLDCSNQGIELVLQYDKSLYLDSRISALADKYLALLTGICAQPGDKVSGLLQLNQADQLLFDAFAEQKGSEHEIEHYLDVFERAVQNYGDKTAVVDDSGSLTYKALDDKANQLAMVLVNSGVKLEDPVGVHLKRGIPVMVAMLAIFKAGGCYLPLDTRFPPQRIANLLDEHNIKVVISAGEGPFENVIKVAPDAQAAQAVDLTAILRSPHQLAYVLFTSGTTGKPKGAMTSHKGMVNHNWAALDALHFTDEDCFAQTAGLSFDISVWQYLAALMKGARVAILDDDTVLDPLLFLNKLQTWQVSVLQTVPVQLQQLLDEVAAGAYDSLGDLRHLIPTGEALPPEMARRWFRRYPDIPMLNAYGPAECSDDVTLHLMHQTPAQSYAQLPIGKPVPRSSVYLLDDSLAPVPQGAVGEICIGGETVLGRGYLHAPGLTAAAFVANPFGKAGSRLYRTGDLGRYNNKGELEFLGRRDFQVKIRGMRLEIGEVESVLEQAPKTKRCVVSLEKGVLVAYLESELTVAELQAHAEAWLPDFMTPTHYLVLEQIPVTANGKVDRKSLPSLSESELVAGGEAPLPGLESELAQDYAEMLDRPLSQIGRDGHFFRLGGHSMLAMRLISRLRQRYGLGSALTVKAVFEHPSISDLAACLESLQPATDAAIEHQVLAPEQRFGLSFSQQQLVWFEQLQPGTPLYNMPVAWRLKGDVDSDKLAAGIHWLQQRHAMLRARLDLTDGYRQYISESFQELSLVQPGPVISAEAWVKSVAVKPYELGGALFNPLLAQFPDGSSVLVLGMHHLITDAWSSQVLLADLQAFYHDRLAEREDAVSGIEFADVVAYQQSESYQKQQQKQLDWWQQQLADAPLVATLPTYKTRPQQRDFNGFTLSFSLSEETSELLAQQAKSWDASLFMVLLSAFKAYISRLTGQRDLIVGVPVAGRNQQGVENITGMFVNSLPFRTLCEHDSSFADYVQQVKNHWLTVLAYQDTPFEQIVDRMQIERTAGTNPLIQMMFNFEHDETEVCGDALEFKEIITNHDTAKFDYLLAMALREQRLHGEFEFAADLFDRQQAEALVDGFCHFVGQLAQHASRSLKAASLVDESRAQSLIALGQPAFEPKCDTVDLISGFLTAAGKHGDSAAVLEDNHSISYRELDRRSSQLANYLAAQGVEAGHYVGIAMARSIDWVVIALGIIKTGAAYVPIAPDSPAARLEYLQQQCQLAYVFTGEGTLPCQAFEQLQLAKLPLAQYSEISPQESVPVDSVAQIIYTSGSTGQPKGVVMPHRAISRLVLNPEQGGLDETQVVSFMNNPAFDAATFEIWSALLSGAALAVVHQDDVLEPARFALSAAKYGISYGFITAGLFGQYVQHDPKMLHGYARLWVGGEAVPTHLCHRLMTSGFNGVLANGYGPTENTIFSATYAFTEQELAEGDAPIGRACAGSYHYVLDSHGKLLPAGTPGELYLAGERLTQGYNGREDLTAAAFVADPYRGGTMYKSGDLVVMTDDGVLRFLGRVDNQVKIRGHRIEPEELQVQLNQYPEVEASYVKVREQNQQKYLAAYVQPKAGGSELNREDLLVWLKEKVSSYLLPSTISFVDSFKLTVNGKIDGRSLAEPTQEDWGKVVSSDQELTATARQLAAIWQELLGVAPLAGDDFFRLGGNSLLVMQLLKKVREHFSVELPAASVFVHQELTAIAAVIDELAIVSDTANDIFSARAPQDFELASPAQSRMFFMQQMESENTAYNINLVLRLSALPDREKLGRALELLTEAHPALKEQFKETEQAVVRVAGAAPQLTVEQKDFADSEQALAYANELNNRAFDLTCGPLLRLTLIQGKADVLLALSVHHIVLDGWSLNTLFRDLDMAYRSGELATDSRQYRDYCYQQSLWLASDAAADQQAFWQEYLTDAVTGMTLPTDQAKRADKQGKAGFYRQTLTAEQVATLDGLAKQQGITPFTLYLSLFSALMAQTTGEQDVLLGTVTSGRQWGDFSETLGLFINTLVFRQQVNFDLSLEDFLAQSAESYHKVLANQELPYDEVMRQQGSGEPSPLFNVMFDLQNSFDQQGISLGDLQATVCPQPALDAQFDLTVTLEQTGHGMAVNFEFDLSLYQESSIVRFAGKYAALLQRVCQHPEGKVGRLLQLDQADQLLFDAFAEQKGSEHEIEHYLDVFDRAVQNYGDKTAVVDDSGSLTYKELDDKANQLAMVLVNSGVKLEDPVGVHLKRGIPVMVAMLAIFKAGGCYLPLDTRLPPQRIASLLDEHHIKVVISAGEGPFDSVIKVAPDTQAAQAMDLTDIPRSPHQLAYVLFTSGTTGKPKGAMTSHKGMVNHNWAALDALYFTDEDCFAQTAGLSFDISVWQYLAALMKGARVAILDDDTVLDPLLFLNKLQSCQVSVLQTVPVQLQQLLDEVAAGAYDSLGDLRHLIPTGEALPPEMARRWFRRYPDIPMLNAYGPAECSDDVTLHLMHQTPAQSYAQLPIGKPVPRCSVYLLDDSLAPVPQGAVGEICIGGETVLGRGYLHAPGLTAAAFVANPFGEAGSRLYRTGDLGRYNNKGELEFLGRCDFQVKIRGMRLEIGEVESVLEQAPKTKRCVVSLEKGVLVAYLESELTVPELQAHAEAWLPDFMTPTHYLVLEQIPVTANGKVDRKSLPSLSESELVAGGEAPLPGLESELAQDYAEMLDRPLSQIGRDGHFFRLGGHSMLAMRLISRLRQRYGLGSALTVKAVFEHPSISGLAACLESLQPATDAAIEHQVLAPEQRFGLSFSQQQLVWFEQLQPGTPLYNMPVAWRLKSDVDSDKLAAGVHWLQQRHAMLRARLDLNDGYRQYISESFQELSLVEPEAGLSAEDWVKSMATRPLALDGPLFQPYLAHFPDGELVLLLNMHHLITDAWSSQVLLADLQAFYHDRLADHEDRTSGIEFSDVVAYQQSDDYRKQQQKQLDWWQQQLADAPLVATLPSYKTRPQQRDFAGFTLNFTLSEETSELLAQQAKSWDASLFMVLLSAFNAYISRLTGQRDLIVGVPVSGRSQQDVENITGLFVNSLPFRTLCEHDSSFADYVQQVKKHWLTVLAYQDTPFEQIVDRMQVERTPGVNPLIQMMFTFDQNEDQSREQELGFEEIMTSHDTAKFDYLLAMALQDKCLYGEFEFAADLFDRQQAQALVDGFCHFVGQLAKHAGQALKTASLVDENRASALITLGEPAFEPKHATPDLISGFLTTAGKYGDRPAVLEDNLSISYSELDRRSSRVANYLAAQGVKNGHFVGIAMARSIDWVVIALGIIKTGAAYVPIAMDSPEARLEYLQQQCDLAYVFTGEQQLPCRTFEQLQLAALPLAQYGISSPLTAISADAIAHVIYTSGSTGQPKGVMTPHRGISRLVLNPEQGGLDETRVVSFMNNLAFDGASFEIWSALLSGAALAVIHQDDVLEPARFGQAIAAYGVNYGFMTIALFNQYVQRDPSLLHPYARLWTGGEVIPVQYCRQLLDSGYGGQLCSAYGPTENSIFSTTYALDQHRLSADDVALGRACAGSYHYVLDGHGKLLPAGVPGELYLAGEGVALGYLGRDDLTSAAFVTDPYREGIMYKSGDVVVMTDDGVLRFLGRVDNQVKIRGHRIEPEELQVQLNQYPDVELSYVQVRKQNGQMYLAAYVQPKAGVGELKREDLLAWLKEKVSSYLLPSTISFVDGFKLTVNGKIDGRSLAEPVQEDWGKVVSSDQELTATAQQLASIWQELLGTEPLAGDDFFRLGGNSLLVMQLINRVREVFAVELAVVNVFASHELVKMAELVESQLQQQQGSRISDMPQISLCENREHFPLSYAQERLWFLAQLEPDSLAYHLPLAYRLKGELQLNALKKALNELANRHQVLKSVFVTREEETGQQVLLDAKVPFKLHYCEPEELEQELACASAQPFDLSKGPLFRADVFLLDDESVLLLNVHHAMADGWSLGVIADELAELYGAYVRRETPALPELAFQYGDFASWQLHHFSSDSYRQQLDYWQQQLKDSPDLQLYTDFPRAAVRSEAGATYSLMLPVPAYQALQQLEQKGYSGFNVMLAAYALLLMRYAGQDDVVIGTPVAGRQTKELESLVGFFVNMLPLRVRSEQGMDFDTLLSHVRETLVAGLENQQVPFEQIVQQLVSKRDTSRTPLFQAVLSYQDLPYQGISMQGLEVEAIDPQLDVAKYDLLLTVTPHQQSLDLTMEYSTGLFTEASIAGMMQNFVSLLTALLEQPQQDIYALPLLDRQGVAALWQSHMRERVDLTVTDSIQARFEAVAATYADRTALVSGDTVLNYRQLNEQANRLAWQLKGLGVTAETLVGVCVNRSAEMLVAILAVLKAGGAYAPIDPEHPQERIDYVVKDSGLGLVLAEAGLHQLFDGHELSCLALDNETQPDMPEENPPRVSGPDNLAYVIYTSGSTGLPKGVLIEQRSVIRLFDATAKRIPINEQDVWSLFSACTFDFSVWEIWGALFHGGKLVVVPSLVAKSPEDFRQLICAQGVTQLSQTPAAFLQLVREDMKHSSQLPVKRVVLGGDEIDFGALKPWYEKYRDSIDIINMYGITEITVHATHRLIRPQEVLEGDGKASLIGDGISDLDILVLDSCQNPVPVGVTGEIYVAGAGLARGYLNLPELTAERFIDNPFSPLQQEKRQDKMYRSGDLARFTPDGDLEYLGRCDNQVKIRGFRIELGEIETLLVQAPEVSEALVMAGKDKHGHQYLVAYVLAGEDQTLVSRLRQYLKQLLPDYMVPAYFVVMPEFPLTSNGKIDRRALPEPQQQSSQEAGGELPHSQVQKIIAHVFQDLLALEQVYLDDNFFEIGGHSLLATQVISRLEKQLGQKIPMREFFRCATVRELAKLFGDDTPPGGGETVADGEQQGGKMPATMMQQSLYIAQELLADKSAYNMPLLMELEGELDTARLQHAIGQLWQGHSALRQYLVNDSEGLWQQHLDKSHAVPFEIFSLTAAEDFSQMCQDYAEQEFDLGQGPLFRAGLFRQGDRACLVMVVCHLIADGWSLSVMAEDLTAIYGQGLSAELEGSDYAGYQPMAQQTLEQGLGWWQQSLAQAPQQHALPVNIDRELSRHQAATEEFVLEQGIAEQLVALSQQQGMSLFMTLVAAWQLVQHKFSGETDIITGFPVSGRDNADWERTVGLFVNTLPLRGQIDPGQQVADFFGQIRDFAFSALDYQSIPVSQIVEAVNPVRQLGVNPLFQISFSLQNLPSDSIELAGLKVTPVNSQLASVKLDLCWFVQESEQGLVFQLEYDKDLFSSLYVRSLTQAFRHLLVQLPQVLNRPVKQLELVSGEMKALLDSWSHNPGGWPELSTLHQEFERRADEQPEAEAVSFLGGESLSFAVLEAKANQLARLLSKRGISAGSRVVLCLPKSVDIVIAQLAVLKTGAAFIGLDPELPAQRLEYILADSRADLVLHQGNENLAGTGLDLSALEQQIAGESKQRLNLAVSHQDLAYIIYTSGTTGKPKGTMLHHGAVMGFARNDDNLLGITAQSRVLQFASVAFDSAVLEIWASLMNGATLVMADKYALMPGAALADTLKQSRVNFAILFPSVLANTPVGDYPALTTILTAGEAPTAKLLQAWSAPGRRIINAYGPSEAGVGVCMGDFSLADAGKPHMGTPRPGSSLFVLDEQGQQLPPGAPGVLHIGGECVGLGYFDKPELTAQKFIHSPLSSGVLYNTGDLVRYDMQGNLLFIGRVDNQVKVRGYRVELEEVEASLCREAGVQQAAVLPKVVNEQVVGLSAYVVTAQQAELTEIRDGLRSRLPHYMVPDYWCVLPALPTDVNGKVKRNALPEAKPIAAGKQKQASTDLQRRLAGLWQQVLGHDNFGVEDNFFDVGGQSILATKLQLLLKEALNRPVDLMLLFKHTTIAQQARWLTDGESKQQQSVGSRAGNKRLAAKKRQRRERV</sequence>
<dbReference type="NCBIfam" id="TIGR01733">
    <property type="entry name" value="AA-adenyl-dom"/>
    <property type="match status" value="7"/>
</dbReference>
<dbReference type="GO" id="GO:0031177">
    <property type="term" value="F:phosphopantetheine binding"/>
    <property type="evidence" value="ECO:0007669"/>
    <property type="project" value="InterPro"/>
</dbReference>
<proteinExistence type="predicted"/>
<dbReference type="FunFam" id="3.30.300.30:FF:000010">
    <property type="entry name" value="Enterobactin synthetase component F"/>
    <property type="match status" value="1"/>
</dbReference>
<evidence type="ECO:0000259" key="6">
    <source>
        <dbReference type="PROSITE" id="PS50075"/>
    </source>
</evidence>
<dbReference type="Gene3D" id="3.30.300.30">
    <property type="match status" value="7"/>
</dbReference>
<organism evidence="7 8">
    <name type="scientific">Thalassomonas viridans</name>
    <dbReference type="NCBI Taxonomy" id="137584"/>
    <lineage>
        <taxon>Bacteria</taxon>
        <taxon>Pseudomonadati</taxon>
        <taxon>Pseudomonadota</taxon>
        <taxon>Gammaproteobacteria</taxon>
        <taxon>Alteromonadales</taxon>
        <taxon>Colwelliaceae</taxon>
        <taxon>Thalassomonas</taxon>
    </lineage>
</organism>
<dbReference type="InterPro" id="IPR036736">
    <property type="entry name" value="ACP-like_sf"/>
</dbReference>
<evidence type="ECO:0000256" key="4">
    <source>
        <dbReference type="SAM" id="Coils"/>
    </source>
</evidence>
<feature type="region of interest" description="Disordered" evidence="5">
    <location>
        <begin position="6036"/>
        <end position="6055"/>
    </location>
</feature>
<dbReference type="Pfam" id="PF00501">
    <property type="entry name" value="AMP-binding"/>
    <property type="match status" value="7"/>
</dbReference>
<dbReference type="InterPro" id="IPR020806">
    <property type="entry name" value="PKS_PP-bd"/>
</dbReference>
<dbReference type="NCBIfam" id="NF003417">
    <property type="entry name" value="PRK04813.1"/>
    <property type="match status" value="7"/>
</dbReference>
<dbReference type="CDD" id="cd19531">
    <property type="entry name" value="LCL_NRPS-like"/>
    <property type="match status" value="4"/>
</dbReference>
<dbReference type="PANTHER" id="PTHR45527:SF14">
    <property type="entry name" value="PLIPASTATIN SYNTHASE SUBUNIT B"/>
    <property type="match status" value="1"/>
</dbReference>
<evidence type="ECO:0000256" key="2">
    <source>
        <dbReference type="ARBA" id="ARBA00022450"/>
    </source>
</evidence>
<dbReference type="Pfam" id="PF00550">
    <property type="entry name" value="PP-binding"/>
    <property type="match status" value="7"/>
</dbReference>
<dbReference type="SUPFAM" id="SSF56801">
    <property type="entry name" value="Acetyl-CoA synthetase-like"/>
    <property type="match status" value="7"/>
</dbReference>
<dbReference type="InterPro" id="IPR009081">
    <property type="entry name" value="PP-bd_ACP"/>
</dbReference>
<keyword evidence="2" id="KW-0596">Phosphopantetheine</keyword>
<dbReference type="Gene3D" id="3.40.50.980">
    <property type="match status" value="8"/>
</dbReference>
<dbReference type="PANTHER" id="PTHR45527">
    <property type="entry name" value="NONRIBOSOMAL PEPTIDE SYNTHETASE"/>
    <property type="match status" value="1"/>
</dbReference>
<feature type="domain" description="Carrier" evidence="6">
    <location>
        <begin position="2825"/>
        <end position="2899"/>
    </location>
</feature>
<dbReference type="InterPro" id="IPR001242">
    <property type="entry name" value="Condensation_dom"/>
</dbReference>
<dbReference type="InterPro" id="IPR006162">
    <property type="entry name" value="Ppantetheine_attach_site"/>
</dbReference>
<gene>
    <name evidence="7" type="ORF">SG34_029135</name>
</gene>
<evidence type="ECO:0000313" key="8">
    <source>
        <dbReference type="Proteomes" id="UP000032352"/>
    </source>
</evidence>
<feature type="domain" description="Carrier" evidence="6">
    <location>
        <begin position="4902"/>
        <end position="4976"/>
    </location>
</feature>
<dbReference type="PROSITE" id="PS50075">
    <property type="entry name" value="CARRIER"/>
    <property type="match status" value="7"/>
</dbReference>
<dbReference type="FunFam" id="3.40.50.980:FF:000001">
    <property type="entry name" value="Non-ribosomal peptide synthetase"/>
    <property type="match status" value="3"/>
</dbReference>
<evidence type="ECO:0000313" key="7">
    <source>
        <dbReference type="EMBL" id="WDE05305.1"/>
    </source>
</evidence>
<comment type="cofactor">
    <cofactor evidence="1">
        <name>pantetheine 4'-phosphate</name>
        <dbReference type="ChEBI" id="CHEBI:47942"/>
    </cofactor>
</comment>
<dbReference type="GO" id="GO:0003824">
    <property type="term" value="F:catalytic activity"/>
    <property type="evidence" value="ECO:0007669"/>
    <property type="project" value="InterPro"/>
</dbReference>
<feature type="domain" description="Carrier" evidence="6">
    <location>
        <begin position="1780"/>
        <end position="1859"/>
    </location>
</feature>
<dbReference type="CDD" id="cd17643">
    <property type="entry name" value="A_NRPS_Cytc1-like"/>
    <property type="match status" value="1"/>
</dbReference>
<keyword evidence="8" id="KW-1185">Reference proteome</keyword>